<feature type="signal peptide" evidence="8">
    <location>
        <begin position="1"/>
        <end position="22"/>
    </location>
</feature>
<name>A0A5C4RU36_9GAMM</name>
<evidence type="ECO:0000256" key="5">
    <source>
        <dbReference type="PROSITE-ProRule" id="PRU00277"/>
    </source>
</evidence>
<dbReference type="PROSITE" id="PS50059">
    <property type="entry name" value="FKBP_PPIASE"/>
    <property type="match status" value="1"/>
</dbReference>
<organism evidence="10 11">
    <name type="scientific">Arenimonas terrae</name>
    <dbReference type="NCBI Taxonomy" id="2546226"/>
    <lineage>
        <taxon>Bacteria</taxon>
        <taxon>Pseudomonadati</taxon>
        <taxon>Pseudomonadota</taxon>
        <taxon>Gammaproteobacteria</taxon>
        <taxon>Lysobacterales</taxon>
        <taxon>Lysobacteraceae</taxon>
        <taxon>Arenimonas</taxon>
    </lineage>
</organism>
<evidence type="ECO:0000256" key="4">
    <source>
        <dbReference type="ARBA" id="ARBA00023235"/>
    </source>
</evidence>
<dbReference type="GO" id="GO:0006457">
    <property type="term" value="P:protein folding"/>
    <property type="evidence" value="ECO:0007669"/>
    <property type="project" value="InterPro"/>
</dbReference>
<evidence type="ECO:0000313" key="10">
    <source>
        <dbReference type="EMBL" id="TNJ34474.1"/>
    </source>
</evidence>
<keyword evidence="8" id="KW-0732">Signal</keyword>
<evidence type="ECO:0000256" key="2">
    <source>
        <dbReference type="ARBA" id="ARBA00006577"/>
    </source>
</evidence>
<dbReference type="EC" id="5.2.1.8" evidence="6"/>
<evidence type="ECO:0000256" key="1">
    <source>
        <dbReference type="ARBA" id="ARBA00000971"/>
    </source>
</evidence>
<comment type="similarity">
    <text evidence="2 6">Belongs to the FKBP-type PPIase family.</text>
</comment>
<dbReference type="InterPro" id="IPR001179">
    <property type="entry name" value="PPIase_FKBP_dom"/>
</dbReference>
<comment type="caution">
    <text evidence="10">The sequence shown here is derived from an EMBL/GenBank/DDBJ whole genome shotgun (WGS) entry which is preliminary data.</text>
</comment>
<evidence type="ECO:0000256" key="7">
    <source>
        <dbReference type="SAM" id="MobiDB-lite"/>
    </source>
</evidence>
<keyword evidence="4 5" id="KW-0413">Isomerase</keyword>
<dbReference type="EMBL" id="SMDR01000001">
    <property type="protein sequence ID" value="TNJ34474.1"/>
    <property type="molecule type" value="Genomic_DNA"/>
</dbReference>
<dbReference type="Pfam" id="PF00254">
    <property type="entry name" value="FKBP_C"/>
    <property type="match status" value="1"/>
</dbReference>
<dbReference type="InterPro" id="IPR000774">
    <property type="entry name" value="PPIase_FKBP_N"/>
</dbReference>
<dbReference type="Pfam" id="PF01346">
    <property type="entry name" value="FKBP_N"/>
    <property type="match status" value="1"/>
</dbReference>
<evidence type="ECO:0000259" key="9">
    <source>
        <dbReference type="PROSITE" id="PS50059"/>
    </source>
</evidence>
<dbReference type="InterPro" id="IPR036944">
    <property type="entry name" value="PPIase_FKBP_N_sf"/>
</dbReference>
<feature type="compositionally biased region" description="Low complexity" evidence="7">
    <location>
        <begin position="35"/>
        <end position="45"/>
    </location>
</feature>
<protein>
    <recommendedName>
        <fullName evidence="6">Peptidyl-prolyl cis-trans isomerase</fullName>
        <ecNumber evidence="6">5.2.1.8</ecNumber>
    </recommendedName>
</protein>
<sequence length="266" mass="27937">MNSALRFAAPLVLASLVLSLSACNKSENKDEGEAGTETAAAATTDEAAKTEPGAPAVAGIEGLETEKKQVSYMIGLDMAKSLAPIKDDLDVEVIAEAMAASFAGETPKLTDEQSLKIQEAFTAKLQAKQAAEQAAKAAKGKEEGAAFLVANKDKPGVKTTESGLQYRVERAGNGPQPAATDVVRVHYKGTLLDGTVFDSSYERGQPAEFGLNQVIPGWSEGVALMPVGSKYTFWIPSELGYGENGGGPIPPNSMLTFEVELIEIVK</sequence>
<feature type="region of interest" description="Disordered" evidence="7">
    <location>
        <begin position="26"/>
        <end position="53"/>
    </location>
</feature>
<dbReference type="InterPro" id="IPR046357">
    <property type="entry name" value="PPIase_dom_sf"/>
</dbReference>
<dbReference type="GO" id="GO:0003755">
    <property type="term" value="F:peptidyl-prolyl cis-trans isomerase activity"/>
    <property type="evidence" value="ECO:0007669"/>
    <property type="project" value="UniProtKB-UniRule"/>
</dbReference>
<accession>A0A5C4RU36</accession>
<dbReference type="RefSeq" id="WP_139444889.1">
    <property type="nucleotide sequence ID" value="NZ_SMDR01000001.1"/>
</dbReference>
<evidence type="ECO:0000313" key="11">
    <source>
        <dbReference type="Proteomes" id="UP000305760"/>
    </source>
</evidence>
<dbReference type="SUPFAM" id="SSF54534">
    <property type="entry name" value="FKBP-like"/>
    <property type="match status" value="1"/>
</dbReference>
<keyword evidence="11" id="KW-1185">Reference proteome</keyword>
<evidence type="ECO:0000256" key="6">
    <source>
        <dbReference type="RuleBase" id="RU003915"/>
    </source>
</evidence>
<feature type="domain" description="PPIase FKBP-type" evidence="9">
    <location>
        <begin position="180"/>
        <end position="265"/>
    </location>
</feature>
<reference evidence="10 11" key="1">
    <citation type="submission" date="2019-03" db="EMBL/GenBank/DDBJ databases">
        <title>Arenimonas daejeonensis sp. nov., isolated from compost.</title>
        <authorList>
            <person name="Jeon C.O."/>
        </authorList>
    </citation>
    <scope>NUCLEOTIDE SEQUENCE [LARGE SCALE GENOMIC DNA]</scope>
    <source>
        <strain evidence="10 11">R29</strain>
    </source>
</reference>
<dbReference type="FunFam" id="3.10.50.40:FF:000006">
    <property type="entry name" value="Peptidyl-prolyl cis-trans isomerase"/>
    <property type="match status" value="1"/>
</dbReference>
<dbReference type="Gene3D" id="3.10.50.40">
    <property type="match status" value="1"/>
</dbReference>
<dbReference type="OrthoDB" id="9814548at2"/>
<dbReference type="PANTHER" id="PTHR43811:SF57">
    <property type="entry name" value="FKBP-TYPE PEPTIDYL-PROLYL CIS-TRANS ISOMERASE FKPA-RELATED"/>
    <property type="match status" value="1"/>
</dbReference>
<evidence type="ECO:0000256" key="3">
    <source>
        <dbReference type="ARBA" id="ARBA00023110"/>
    </source>
</evidence>
<proteinExistence type="inferred from homology"/>
<keyword evidence="3 5" id="KW-0697">Rotamase</keyword>
<dbReference type="AlphaFoldDB" id="A0A5C4RU36"/>
<evidence type="ECO:0000256" key="8">
    <source>
        <dbReference type="SAM" id="SignalP"/>
    </source>
</evidence>
<dbReference type="Gene3D" id="1.10.287.460">
    <property type="entry name" value="Peptidyl-prolyl cis-trans isomerase, FKBP-type, N-terminal domain"/>
    <property type="match status" value="1"/>
</dbReference>
<dbReference type="Proteomes" id="UP000305760">
    <property type="component" value="Unassembled WGS sequence"/>
</dbReference>
<dbReference type="PANTHER" id="PTHR43811">
    <property type="entry name" value="FKBP-TYPE PEPTIDYL-PROLYL CIS-TRANS ISOMERASE FKPA"/>
    <property type="match status" value="1"/>
</dbReference>
<dbReference type="PROSITE" id="PS51257">
    <property type="entry name" value="PROKAR_LIPOPROTEIN"/>
    <property type="match status" value="1"/>
</dbReference>
<gene>
    <name evidence="10" type="ORF">E1B00_01410</name>
</gene>
<comment type="catalytic activity">
    <reaction evidence="1 5 6">
        <text>[protein]-peptidylproline (omega=180) = [protein]-peptidylproline (omega=0)</text>
        <dbReference type="Rhea" id="RHEA:16237"/>
        <dbReference type="Rhea" id="RHEA-COMP:10747"/>
        <dbReference type="Rhea" id="RHEA-COMP:10748"/>
        <dbReference type="ChEBI" id="CHEBI:83833"/>
        <dbReference type="ChEBI" id="CHEBI:83834"/>
        <dbReference type="EC" id="5.2.1.8"/>
    </reaction>
</comment>
<feature type="chain" id="PRO_5022876703" description="Peptidyl-prolyl cis-trans isomerase" evidence="8">
    <location>
        <begin position="23"/>
        <end position="266"/>
    </location>
</feature>